<feature type="coiled-coil region" evidence="1">
    <location>
        <begin position="620"/>
        <end position="649"/>
    </location>
</feature>
<feature type="domain" description="Bacteriophage tail tape measure N-terminal" evidence="3">
    <location>
        <begin position="113"/>
        <end position="315"/>
    </location>
</feature>
<feature type="region of interest" description="Disordered" evidence="2">
    <location>
        <begin position="1"/>
        <end position="47"/>
    </location>
</feature>
<evidence type="ECO:0000313" key="6">
    <source>
        <dbReference type="Proteomes" id="UP000516786"/>
    </source>
</evidence>
<feature type="region of interest" description="Disordered" evidence="2">
    <location>
        <begin position="488"/>
        <end position="507"/>
    </location>
</feature>
<organism evidence="5 6">
    <name type="scientific">Pseudomonas putida</name>
    <name type="common">Arthrobacter siderocapsulatus</name>
    <dbReference type="NCBI Taxonomy" id="303"/>
    <lineage>
        <taxon>Bacteria</taxon>
        <taxon>Pseudomonadati</taxon>
        <taxon>Pseudomonadota</taxon>
        <taxon>Gammaproteobacteria</taxon>
        <taxon>Pseudomonadales</taxon>
        <taxon>Pseudomonadaceae</taxon>
        <taxon>Pseudomonas</taxon>
    </lineage>
</organism>
<dbReference type="Pfam" id="PF09718">
    <property type="entry name" value="Tape_meas_lam_C"/>
    <property type="match status" value="1"/>
</dbReference>
<gene>
    <name evidence="5" type="ORF">ID616_12110</name>
</gene>
<evidence type="ECO:0000256" key="2">
    <source>
        <dbReference type="SAM" id="MobiDB-lite"/>
    </source>
</evidence>
<dbReference type="Proteomes" id="UP000516786">
    <property type="component" value="Chromosome"/>
</dbReference>
<dbReference type="EMBL" id="CP061723">
    <property type="protein sequence ID" value="QOD00383.1"/>
    <property type="molecule type" value="Genomic_DNA"/>
</dbReference>
<keyword evidence="1" id="KW-0175">Coiled coil</keyword>
<accession>A0ABD7BJG1</accession>
<feature type="domain" description="Bacteriophage tail tape measure C-terminal" evidence="4">
    <location>
        <begin position="680"/>
        <end position="755"/>
    </location>
</feature>
<feature type="region of interest" description="Disordered" evidence="2">
    <location>
        <begin position="871"/>
        <end position="890"/>
    </location>
</feature>
<evidence type="ECO:0000259" key="4">
    <source>
        <dbReference type="Pfam" id="PF09718"/>
    </source>
</evidence>
<dbReference type="AlphaFoldDB" id="A0ABD7BJG1"/>
<sequence length="955" mass="101067">MTQESRLAVTIDSRGAKRNADDLAESLKDVERAGEGATKSTEGLSAGLDEQRKELTQLLGSINPTVAALGRLDDMQEKLAKFKKAGIVESDTFVEYTQRINTMREALGQTSEGMSRTGLSAKQMNNSLRMLPAQFSDIAISLQAGQAPFTVFLQQGAQIKDSFGGVGPALSAVGGYALSLVTPLTIAASAIGAFGLAAYKGYELSEQYRKALVLTGDAAGKTADDLIALSTAIASGRNFAEAGQAVSALAGNGRLAGAAFNEVARAATEMAVATGKGAADIADQLSNTKTSVTELAAEYSEKYGIITQAVFNQVRSLEQQGERMEAVRVLAGAVADEMGARNKEMIESTRGLAKAWDEVKTSVTSAWNELKTGLSASPELFKLQHLQSQLQRAREIGDKALITGLEKQVELAQASVDLQNQKAKSSAAELSTRKATIAADKAWFDAGLKYRSLEQQRDEDIAKARAQGLAAKVSEEEIEKRIAKIREDYAKREPKQPKQRAVGGQNRGVAEAENTFARLYGQYDPAAQAARALTKEQGQLDLALTKGKISQDEYGKALAQASLNYAAAIKGAQGLTAAEQYRAQLERQLQTDRDENRVNAAAVGAGDLQAERARSQIQLVRDTNTTIQNLMTERDRTESEREKQALQRQIDLQREYLPQRIAELQNGWAQMDQAMLNPINGWTAAVQNFGNQARDIAGQTESIFSSAFNNISADITDAIMSGQLSFSTLGDIAGNVVRDILAGFVKMGVQMALNAALNATLGTAAAGQSMILAGTTATAWAPAAAMASLATLGANSVPAAAALTSTTALASSLAVIPGFATGGYVSGAGTGTSDSIMARLSDGEFVVNAAATKRNRALLEAINSNERVSVAGGGGSAVTTQSSAQSGGSQTNQVIHQVTIENYSQSQVETRTDPDGRLRVLVQAVKEQIADEFAAGYGPVVDAGEAAYGWKRNPY</sequence>
<name>A0ABD7BJG1_PSEPU</name>
<reference evidence="5 6" key="1">
    <citation type="submission" date="2020-09" db="EMBL/GenBank/DDBJ databases">
        <title>Co-existence of a novel multidrug-resistance efflux pump with carbapenem resistance gene blaVIM-2 in one megaplasmid in Pseudomonas putida.</title>
        <authorList>
            <person name="Peng K."/>
            <person name="Li R."/>
        </authorList>
    </citation>
    <scope>NUCLEOTIDE SEQUENCE [LARGE SCALE GENOMIC DNA]</scope>
    <source>
        <strain evidence="5 6">ZXPA-20</strain>
    </source>
</reference>
<feature type="compositionally biased region" description="Low complexity" evidence="2">
    <location>
        <begin position="877"/>
        <end position="890"/>
    </location>
</feature>
<evidence type="ECO:0000259" key="3">
    <source>
        <dbReference type="Pfam" id="PF06791"/>
    </source>
</evidence>
<dbReference type="InterPro" id="IPR006431">
    <property type="entry name" value="Phage_tape_meas_C"/>
</dbReference>
<proteinExistence type="predicted"/>
<evidence type="ECO:0000256" key="1">
    <source>
        <dbReference type="SAM" id="Coils"/>
    </source>
</evidence>
<dbReference type="InterPro" id="IPR009628">
    <property type="entry name" value="Phage_tape_measure_N"/>
</dbReference>
<dbReference type="RefSeq" id="WP_191087604.1">
    <property type="nucleotide sequence ID" value="NZ_CP061723.1"/>
</dbReference>
<dbReference type="Pfam" id="PF06791">
    <property type="entry name" value="TMP_2"/>
    <property type="match status" value="1"/>
</dbReference>
<protein>
    <submittedName>
        <fullName evidence="5">Phage tail length tape measure family protein</fullName>
    </submittedName>
</protein>
<evidence type="ECO:0000313" key="5">
    <source>
        <dbReference type="EMBL" id="QOD00383.1"/>
    </source>
</evidence>
<feature type="compositionally biased region" description="Basic and acidic residues" evidence="2">
    <location>
        <begin position="14"/>
        <end position="34"/>
    </location>
</feature>